<evidence type="ECO:0000256" key="4">
    <source>
        <dbReference type="ARBA" id="ARBA00020107"/>
    </source>
</evidence>
<comment type="subcellular location">
    <subcellularLocation>
        <location evidence="1">Host cytoplasm</location>
    </subcellularLocation>
    <subcellularLocation>
        <location evidence="3">Host membrane</location>
    </subcellularLocation>
    <subcellularLocation>
        <location evidence="2">Virion</location>
    </subcellularLocation>
</comment>
<dbReference type="GO" id="GO:0006351">
    <property type="term" value="P:DNA-templated transcription"/>
    <property type="evidence" value="ECO:0007669"/>
    <property type="project" value="InterPro"/>
</dbReference>
<dbReference type="GO" id="GO:0003723">
    <property type="term" value="F:RNA binding"/>
    <property type="evidence" value="ECO:0007669"/>
    <property type="project" value="InterPro"/>
</dbReference>
<dbReference type="SUPFAM" id="SSF50494">
    <property type="entry name" value="Trypsin-like serine proteases"/>
    <property type="match status" value="1"/>
</dbReference>
<evidence type="ECO:0000256" key="13">
    <source>
        <dbReference type="ARBA" id="ARBA00022806"/>
    </source>
</evidence>
<keyword evidence="8" id="KW-0645">Protease</keyword>
<dbReference type="PRINTS" id="PR00918">
    <property type="entry name" value="CALICVIRUSNS"/>
</dbReference>
<dbReference type="Pfam" id="PF00680">
    <property type="entry name" value="RdRP_1"/>
    <property type="match status" value="1"/>
</dbReference>
<name>A0AAN0LXD0_9VIRU</name>
<dbReference type="PROSITE" id="PS50507">
    <property type="entry name" value="RDRP_SSRNA_POS"/>
    <property type="match status" value="1"/>
</dbReference>
<keyword evidence="15" id="KW-0067">ATP-binding</keyword>
<feature type="domain" description="RdRp catalytic" evidence="21">
    <location>
        <begin position="2028"/>
        <end position="2149"/>
    </location>
</feature>
<evidence type="ECO:0000256" key="1">
    <source>
        <dbReference type="ARBA" id="ARBA00004192"/>
    </source>
</evidence>
<dbReference type="InterPro" id="IPR009003">
    <property type="entry name" value="Peptidase_S1_PA"/>
</dbReference>
<dbReference type="GO" id="GO:0039694">
    <property type="term" value="P:viral RNA genome replication"/>
    <property type="evidence" value="ECO:0007669"/>
    <property type="project" value="InterPro"/>
</dbReference>
<dbReference type="Gene3D" id="1.20.960.20">
    <property type="match status" value="1"/>
</dbReference>
<evidence type="ECO:0000256" key="16">
    <source>
        <dbReference type="ARBA" id="ARBA00022844"/>
    </source>
</evidence>
<dbReference type="GO" id="GO:0005198">
    <property type="term" value="F:structural molecule activity"/>
    <property type="evidence" value="ECO:0007669"/>
    <property type="project" value="InterPro"/>
</dbReference>
<dbReference type="GO" id="GO:0030430">
    <property type="term" value="C:host cell cytoplasm"/>
    <property type="evidence" value="ECO:0007669"/>
    <property type="project" value="UniProtKB-SubCell"/>
</dbReference>
<keyword evidence="12" id="KW-0378">Hydrolase</keyword>
<dbReference type="InterPro" id="IPR014759">
    <property type="entry name" value="Helicase_SF3_ssRNA_vir"/>
</dbReference>
<sequence length="2465" mass="275484">MNRVGALSASVLEPVGGIVESIQQTTEKFGVRQLGPIASDVASSVMGVSDVAAFGGLFGPQNLTHAVQNVTDVFAAHATTFSDQAAVPVQTKVGPSVSAPLLPSNLEVPLEIPTISDRYFQVHTFDWKVKESVGAQYPVLLASLPIPQIMFKTSETTKEKAFQFAPTGVLQYHRFFRTDFEFLIQANAPPFYQGCLLAVYMPVEADQIGFSLDDQKRITVNPGFIVRSPNTLLNYPHGFINLYNNSSVRIQVPFTYFANTYDQIHLGLTSLGVLNIYQWNKLDTYSPSAATIVPVSIAMRFLNMQLSGLRPLFPIPPVADEFQRVDFQGATDVQVLPGVGAQYIGGKFVTTFSPRLSLMDSDSRLDTSSMGYVPTRDFLEFARTPSLVGRALWTTQQNVGTTLLALPVTPSYIPVIIDQNIGDDSVSSQWKKMFSLDTNLSYFSHLYGAWRGGLSYHVQVVMSSFHRGRLQILYIPGDSEVSAIILGDHQNARYKVFDLGVETTFTFTVPYMDSRPYMATEPLFAGGSLVDPSAVISNPSPRPLQYSTGHIQFNVWSKLTAPITVAQRVSLNVYVSAANDFQFFFPATTSFLPGIPTKSPQQQAGEIEAVDVVPDAPQPDVVQKVDDIFMYSHTDVSNFLGRAHHYATLVLSTGKFAGSTRLVAPPATSIGFIFQAHTFWRGEVNLHLSISVPYDCVIYVAVAPPSVQTFNTIDFIMSCGGVVWDTRLNRTLNLRVPWYVEWTALMCDNFYRIDATPRSSGSGLLFSPTSPTFLGTLVAAIAPSSPSVSLEIAMSFPENFDVAVKRAVPCTYTFGPTSTLEVYPGTLDLPTTTVQSHAPVMDLCKYDFQSEVVLQGSVEEVIAEGDIITDGRWYGLAAYEDGLVMYTIVRGDVLRMHGKFRKMNFCDGCATPYDSRAILDHVRALYGEHTSIPFTSQGSRVFASILRNGTGHVHGEVVRQGGVEEVKEPPGTTDPNDNPGFFTRVYNTIASVPESLSSLSFSAAAIRERLVTMESSVFHPDLPSHAIQRAMAFVVKVSTYVTLLVTSENKKKALLSVFSMVAADVMMFAPKACSWIVDRVERFIAKLSSLWPFGKKKEERVEVKTQGLMTDAVEELAVDVGAAMMGTSPSRDLRSWLETCRIVNVVTSAAKGVYWLFSLFITSVRNVFLWFSHRDYSAKMSTLQDAIVQHMASVSALSTLKPEELREHKDEVIKLHATSLTIQIDLADMHVCSNIFTPLRWALAKTDEMYNTVIREDDVYTRVEPAVILISGPPGQGKSILARNLAADLCVIAGLQPTNNIYSKTYGRNADFWDGYTGQYVQIIDDMGQDPEDKDFEGFVQLVSTAVYRCNMAHLNDKGRLYTTPVMIVTTNYGSKFDPTSDVATVRSSAAIARRITMHIRVTCEKDVTPADFVEPTLNKVIMQVDRKVLPYESVLESVDKAVQKKMRTFRDMVSARADYQKAHIKPQLDHAYLDLPKSVSTAPIFAAIKTHVEQQKKTESPLIASLKDLVRKCIDAVKTWWAPIAKLMVTLFSVAGLSYGIYQYFFGAKDEEEPVTEQSVYQPHPAPTRTAKSMPVVKDFVVPQGAEEVLTKISGNVVEVCAEGFSEDRVVRIRMNALALPNDRFVFPFHLVSKFEKPKISITHPLFTTQFEFPDYAKYRVSIGGYPSDMVIADCKMSYHFPDISHFFLSGDDFPRMGMGNVGCILIRKGTTVHALQARSFWHYGSMKLRGELVAAYVMGYTTLTLVGHCGAPVLVKMPEGYRIVGIHVAGDGATRGYCVPITREMVSPRIGLQSLPYVVNVGKLDKRIFMPTATRFRPTVFQHVFTTEVGPSVKSVTDKRCEGSLVDAVFSKYLRPLMPNKVPINHMACVKEYMWSLFSREIGGFHRISYDAAVNGIVPYMKPLNGSSSPGYPYMFDYSCKRAMLESGKTQDAVADLERLYQSGESCEVLFVSYLKDELRPIEKIKSGRTRIIEAAPIQYIVLFRQVVGEFMWGFHARHGIDMHHAVGCDPNVFWTILYHALKERGHGFDVDYSKFDASVSVELLMCVLDVLCQLTDADNAALLRWLWEPIVRSHHVYIDDVYVVEGGVPSGMPCTTIVNTIVNITLVLLVWMQLEDDVYTIDKEVTFVAYGDDLILTTSRDDFTFDLFSQTVATYGFSATNAQKGEGGAWLDVEEMTFLKRGFRSDDLYSFAIHPTLSLQTVESMLCWKSEVAEMQDNVDCACEFLYHHGREIFETFVQIMRYTSTEYGLSLHFYPYTYFEKMWYSALGLDIELQGALEVSVCDHDVQPMTDAGVVGQLNIWEDVWYRLSSPMDRLAGRLPFYWDGDGRFIVDGQGVWLPLSDSQILLVRDYLYLLVIDSGYSVFPFTYDFLVQHWHDPFWRFAELRDVIMHERLLNAHDFVLGEEVPFYLTYSYACTLSDVSTRFMRAVARISVEDYDGVLPDLPEFLEEQSDVVDVVFLQ</sequence>
<evidence type="ECO:0000256" key="5">
    <source>
        <dbReference type="ARBA" id="ARBA00022520"/>
    </source>
</evidence>
<evidence type="ECO:0000256" key="15">
    <source>
        <dbReference type="ARBA" id="ARBA00022840"/>
    </source>
</evidence>
<evidence type="ECO:0000256" key="3">
    <source>
        <dbReference type="ARBA" id="ARBA00004551"/>
    </source>
</evidence>
<feature type="domain" description="Peptidase C3" evidence="23">
    <location>
        <begin position="1586"/>
        <end position="1788"/>
    </location>
</feature>
<keyword evidence="19" id="KW-0472">Membrane</keyword>
<dbReference type="EMBL" id="PP415841">
    <property type="protein sequence ID" value="WZL61391.1"/>
    <property type="molecule type" value="Genomic_RNA"/>
</dbReference>
<dbReference type="PROSITE" id="PS51874">
    <property type="entry name" value="PCV_3C_PRO"/>
    <property type="match status" value="1"/>
</dbReference>
<accession>A0AAN0LXD0</accession>
<dbReference type="InterPro" id="IPR044067">
    <property type="entry name" value="PCV_3C_PRO"/>
</dbReference>
<dbReference type="InterPro" id="IPR043504">
    <property type="entry name" value="Peptidase_S1_PA_chymotrypsin"/>
</dbReference>
<keyword evidence="18" id="KW-0693">Viral RNA replication</keyword>
<keyword evidence="9" id="KW-0808">Transferase</keyword>
<dbReference type="GO" id="GO:0033644">
    <property type="term" value="C:host cell membrane"/>
    <property type="evidence" value="ECO:0007669"/>
    <property type="project" value="UniProtKB-SubCell"/>
</dbReference>
<evidence type="ECO:0000259" key="21">
    <source>
        <dbReference type="PROSITE" id="PS50507"/>
    </source>
</evidence>
<keyword evidence="10" id="KW-0548">Nucleotidyltransferase</keyword>
<dbReference type="Gene3D" id="3.30.70.270">
    <property type="match status" value="2"/>
</dbReference>
<keyword evidence="6" id="KW-0597">Phosphoprotein</keyword>
<evidence type="ECO:0000256" key="17">
    <source>
        <dbReference type="ARBA" id="ARBA00022870"/>
    </source>
</evidence>
<evidence type="ECO:0000256" key="10">
    <source>
        <dbReference type="ARBA" id="ARBA00022695"/>
    </source>
</evidence>
<evidence type="ECO:0000256" key="7">
    <source>
        <dbReference type="ARBA" id="ARBA00022561"/>
    </source>
</evidence>
<keyword evidence="20" id="KW-1035">Host cytoplasm</keyword>
<dbReference type="InterPro" id="IPR001676">
    <property type="entry name" value="Picornavirus_capsid"/>
</dbReference>
<reference evidence="24" key="1">
    <citation type="submission" date="2024-02" db="EMBL/GenBank/DDBJ databases">
        <authorList>
            <person name="Martyn C."/>
            <person name="Kistler A.L."/>
        </authorList>
    </citation>
    <scope>NUCLEOTIDE SEQUENCE</scope>
    <source>
        <strain evidence="24">CA018</strain>
    </source>
</reference>
<dbReference type="InterPro" id="IPR029053">
    <property type="entry name" value="Viral_coat"/>
</dbReference>
<dbReference type="SUPFAM" id="SSF88633">
    <property type="entry name" value="Positive stranded ssRNA viruses"/>
    <property type="match status" value="3"/>
</dbReference>
<dbReference type="GO" id="GO:0003968">
    <property type="term" value="F:RNA-directed RNA polymerase activity"/>
    <property type="evidence" value="ECO:0007669"/>
    <property type="project" value="InterPro"/>
</dbReference>
<evidence type="ECO:0000256" key="11">
    <source>
        <dbReference type="ARBA" id="ARBA00022741"/>
    </source>
</evidence>
<evidence type="ECO:0000256" key="2">
    <source>
        <dbReference type="ARBA" id="ARBA00004328"/>
    </source>
</evidence>
<dbReference type="CDD" id="cd00205">
    <property type="entry name" value="rhv_like"/>
    <property type="match status" value="2"/>
</dbReference>
<dbReference type="GO" id="GO:0003724">
    <property type="term" value="F:RNA helicase activity"/>
    <property type="evidence" value="ECO:0007669"/>
    <property type="project" value="InterPro"/>
</dbReference>
<dbReference type="Pfam" id="PF00073">
    <property type="entry name" value="Rhv"/>
    <property type="match status" value="2"/>
</dbReference>
<dbReference type="Gene3D" id="2.40.10.10">
    <property type="entry name" value="Trypsin-like serine proteases"/>
    <property type="match status" value="1"/>
</dbReference>
<evidence type="ECO:0000259" key="23">
    <source>
        <dbReference type="PROSITE" id="PS51874"/>
    </source>
</evidence>
<dbReference type="GO" id="GO:0006508">
    <property type="term" value="P:proteolysis"/>
    <property type="evidence" value="ECO:0007669"/>
    <property type="project" value="UniProtKB-KW"/>
</dbReference>
<keyword evidence="11" id="KW-0547">Nucleotide-binding</keyword>
<dbReference type="InterPro" id="IPR043502">
    <property type="entry name" value="DNA/RNA_pol_sf"/>
</dbReference>
<dbReference type="InterPro" id="IPR007094">
    <property type="entry name" value="RNA-dir_pol_PSvirus"/>
</dbReference>
<dbReference type="InterPro" id="IPR000199">
    <property type="entry name" value="Peptidase_C3A/C3B_picornavir"/>
</dbReference>
<dbReference type="GO" id="GO:0004197">
    <property type="term" value="F:cysteine-type endopeptidase activity"/>
    <property type="evidence" value="ECO:0007669"/>
    <property type="project" value="InterPro"/>
</dbReference>
<evidence type="ECO:0000256" key="12">
    <source>
        <dbReference type="ARBA" id="ARBA00022801"/>
    </source>
</evidence>
<protein>
    <recommendedName>
        <fullName evidence="4">Genome polyprotein</fullName>
    </recommendedName>
</protein>
<keyword evidence="5" id="KW-0191">Covalent protein-RNA linkage</keyword>
<keyword evidence="17" id="KW-1043">Host membrane</keyword>
<evidence type="ECO:0000256" key="6">
    <source>
        <dbReference type="ARBA" id="ARBA00022553"/>
    </source>
</evidence>
<evidence type="ECO:0000256" key="18">
    <source>
        <dbReference type="ARBA" id="ARBA00022953"/>
    </source>
</evidence>
<dbReference type="SUPFAM" id="SSF56672">
    <property type="entry name" value="DNA/RNA polymerases"/>
    <property type="match status" value="1"/>
</dbReference>
<dbReference type="InterPro" id="IPR043128">
    <property type="entry name" value="Rev_trsase/Diguanyl_cyclase"/>
</dbReference>
<dbReference type="InterPro" id="IPR001205">
    <property type="entry name" value="RNA-dir_pol_C"/>
</dbReference>
<keyword evidence="14" id="KW-0788">Thiol protease</keyword>
<evidence type="ECO:0000256" key="20">
    <source>
        <dbReference type="ARBA" id="ARBA00023200"/>
    </source>
</evidence>
<evidence type="ECO:0000256" key="8">
    <source>
        <dbReference type="ARBA" id="ARBA00022670"/>
    </source>
</evidence>
<dbReference type="InterPro" id="IPR004004">
    <property type="entry name" value="Helic/Pol/Pept_Calicivir-typ"/>
</dbReference>
<dbReference type="SUPFAM" id="SSF52540">
    <property type="entry name" value="P-loop containing nucleoside triphosphate hydrolases"/>
    <property type="match status" value="1"/>
</dbReference>
<dbReference type="Pfam" id="PF00910">
    <property type="entry name" value="RNA_helicase"/>
    <property type="match status" value="1"/>
</dbReference>
<keyword evidence="7" id="KW-0167">Capsid protein</keyword>
<dbReference type="PROSITE" id="PS51218">
    <property type="entry name" value="SF3_HELICASE_2"/>
    <property type="match status" value="1"/>
</dbReference>
<keyword evidence="16" id="KW-0946">Virion</keyword>
<keyword evidence="13" id="KW-0347">Helicase</keyword>
<evidence type="ECO:0000256" key="14">
    <source>
        <dbReference type="ARBA" id="ARBA00022807"/>
    </source>
</evidence>
<dbReference type="Pfam" id="PF00548">
    <property type="entry name" value="Peptidase_C3"/>
    <property type="match status" value="1"/>
</dbReference>
<dbReference type="GO" id="GO:0005524">
    <property type="term" value="F:ATP binding"/>
    <property type="evidence" value="ECO:0007669"/>
    <property type="project" value="UniProtKB-KW"/>
</dbReference>
<evidence type="ECO:0000256" key="9">
    <source>
        <dbReference type="ARBA" id="ARBA00022679"/>
    </source>
</evidence>
<dbReference type="InterPro" id="IPR027417">
    <property type="entry name" value="P-loop_NTPase"/>
</dbReference>
<feature type="domain" description="SF3 helicase" evidence="22">
    <location>
        <begin position="1243"/>
        <end position="1419"/>
    </location>
</feature>
<dbReference type="GO" id="GO:0019028">
    <property type="term" value="C:viral capsid"/>
    <property type="evidence" value="ECO:0007669"/>
    <property type="project" value="UniProtKB-KW"/>
</dbReference>
<dbReference type="Gene3D" id="2.60.120.20">
    <property type="match status" value="3"/>
</dbReference>
<organism evidence="24">
    <name type="scientific">Cabrillo virus</name>
    <dbReference type="NCBI Taxonomy" id="3139872"/>
    <lineage>
        <taxon>Viruses</taxon>
        <taxon>Riboviria</taxon>
    </lineage>
</organism>
<dbReference type="InterPro" id="IPR000605">
    <property type="entry name" value="Helicase_SF3_ssDNA/RNA_vir"/>
</dbReference>
<dbReference type="InterPro" id="IPR033703">
    <property type="entry name" value="Rhv-like"/>
</dbReference>
<evidence type="ECO:0000313" key="24">
    <source>
        <dbReference type="EMBL" id="WZL61391.1"/>
    </source>
</evidence>
<evidence type="ECO:0000259" key="22">
    <source>
        <dbReference type="PROSITE" id="PS51218"/>
    </source>
</evidence>
<proteinExistence type="predicted"/>
<evidence type="ECO:0000256" key="19">
    <source>
        <dbReference type="ARBA" id="ARBA00023136"/>
    </source>
</evidence>